<comment type="cofactor">
    <cofactor evidence="1">
        <name>Mn(2+)</name>
        <dbReference type="ChEBI" id="CHEBI:29035"/>
    </cofactor>
</comment>
<dbReference type="GO" id="GO:0010945">
    <property type="term" value="F:coenzyme A diphosphatase activity"/>
    <property type="evidence" value="ECO:0007669"/>
    <property type="project" value="InterPro"/>
</dbReference>
<evidence type="ECO:0000256" key="6">
    <source>
        <dbReference type="ARBA" id="ARBA00023211"/>
    </source>
</evidence>
<protein>
    <submittedName>
        <fullName evidence="8">Coenzyme A pyrophosphatase</fullName>
    </submittedName>
</protein>
<evidence type="ECO:0000313" key="8">
    <source>
        <dbReference type="EMBL" id="PZX94961.1"/>
    </source>
</evidence>
<evidence type="ECO:0000313" key="9">
    <source>
        <dbReference type="Proteomes" id="UP000249177"/>
    </source>
</evidence>
<evidence type="ECO:0000256" key="1">
    <source>
        <dbReference type="ARBA" id="ARBA00001936"/>
    </source>
</evidence>
<dbReference type="PANTHER" id="PTHR12992">
    <property type="entry name" value="NUDIX HYDROLASE"/>
    <property type="match status" value="1"/>
</dbReference>
<keyword evidence="5" id="KW-0460">Magnesium</keyword>
<dbReference type="GO" id="GO:0046872">
    <property type="term" value="F:metal ion binding"/>
    <property type="evidence" value="ECO:0007669"/>
    <property type="project" value="UniProtKB-KW"/>
</dbReference>
<organism evidence="8 9">
    <name type="scientific">Flavobacterium aquariorum</name>
    <dbReference type="NCBI Taxonomy" id="2217670"/>
    <lineage>
        <taxon>Bacteria</taxon>
        <taxon>Pseudomonadati</taxon>
        <taxon>Bacteroidota</taxon>
        <taxon>Flavobacteriia</taxon>
        <taxon>Flavobacteriales</taxon>
        <taxon>Flavobacteriaceae</taxon>
        <taxon>Flavobacterium</taxon>
    </lineage>
</organism>
<dbReference type="CDD" id="cd03426">
    <property type="entry name" value="NUDIX_CoAse_Nudt7"/>
    <property type="match status" value="1"/>
</dbReference>
<evidence type="ECO:0000256" key="4">
    <source>
        <dbReference type="ARBA" id="ARBA00022801"/>
    </source>
</evidence>
<keyword evidence="3" id="KW-0479">Metal-binding</keyword>
<accession>A0A2W7TXC9</accession>
<comment type="caution">
    <text evidence="8">The sequence shown here is derived from an EMBL/GenBank/DDBJ whole genome shotgun (WGS) entry which is preliminary data.</text>
</comment>
<evidence type="ECO:0000256" key="5">
    <source>
        <dbReference type="ARBA" id="ARBA00022842"/>
    </source>
</evidence>
<dbReference type="EMBL" id="QKXH01000002">
    <property type="protein sequence ID" value="PZX94961.1"/>
    <property type="molecule type" value="Genomic_DNA"/>
</dbReference>
<sequence length="217" mass="24733">MNFQDFLQIVPHLSAVNLPGEAAHNVMVPQQRREITRKINFDEIKPRNAAVMMLFYPKESITHLVLIVRNSYKGVHSSQIAFPGGKYEKEDDNFMQTALRETFEEIGIHREKIEVLKAFTHLYIPPSNFMVYPFLGICRDEIAFYPDPKEVADIIELPLSSFLSDSIVINAQMTTSYAKSIEVPAFKIDGHIVWGATAMMLSELKIVLNSVLNKVNF</sequence>
<feature type="domain" description="Nudix hydrolase" evidence="7">
    <location>
        <begin position="45"/>
        <end position="185"/>
    </location>
</feature>
<dbReference type="Gene3D" id="3.90.79.10">
    <property type="entry name" value="Nucleoside Triphosphate Pyrophosphohydrolase"/>
    <property type="match status" value="1"/>
</dbReference>
<keyword evidence="4" id="KW-0378">Hydrolase</keyword>
<dbReference type="InterPro" id="IPR045121">
    <property type="entry name" value="CoAse"/>
</dbReference>
<reference evidence="8 9" key="1">
    <citation type="submission" date="2018-06" db="EMBL/GenBank/DDBJ databases">
        <title>Flavobacterium sp IMCC34762, genome.</title>
        <authorList>
            <person name="Joung Y."/>
            <person name="Cho J."/>
            <person name="Song J."/>
        </authorList>
    </citation>
    <scope>NUCLEOTIDE SEQUENCE [LARGE SCALE GENOMIC DNA]</scope>
    <source>
        <strain evidence="8 9">IMCC34762</strain>
    </source>
</reference>
<dbReference type="InterPro" id="IPR015797">
    <property type="entry name" value="NUDIX_hydrolase-like_dom_sf"/>
</dbReference>
<dbReference type="SUPFAM" id="SSF55811">
    <property type="entry name" value="Nudix"/>
    <property type="match status" value="1"/>
</dbReference>
<dbReference type="RefSeq" id="WP_111409052.1">
    <property type="nucleotide sequence ID" value="NZ_QKXH01000002.1"/>
</dbReference>
<dbReference type="Proteomes" id="UP000249177">
    <property type="component" value="Unassembled WGS sequence"/>
</dbReference>
<evidence type="ECO:0000256" key="3">
    <source>
        <dbReference type="ARBA" id="ARBA00022723"/>
    </source>
</evidence>
<proteinExistence type="predicted"/>
<keyword evidence="9" id="KW-1185">Reference proteome</keyword>
<comment type="cofactor">
    <cofactor evidence="2">
        <name>Mg(2+)</name>
        <dbReference type="ChEBI" id="CHEBI:18420"/>
    </cofactor>
</comment>
<dbReference type="InterPro" id="IPR000086">
    <property type="entry name" value="NUDIX_hydrolase_dom"/>
</dbReference>
<gene>
    <name evidence="8" type="ORF">DOS84_05275</name>
</gene>
<evidence type="ECO:0000259" key="7">
    <source>
        <dbReference type="PROSITE" id="PS51462"/>
    </source>
</evidence>
<keyword evidence="6" id="KW-0464">Manganese</keyword>
<dbReference type="Pfam" id="PF00293">
    <property type="entry name" value="NUDIX"/>
    <property type="match status" value="1"/>
</dbReference>
<evidence type="ECO:0000256" key="2">
    <source>
        <dbReference type="ARBA" id="ARBA00001946"/>
    </source>
</evidence>
<dbReference type="PROSITE" id="PS51462">
    <property type="entry name" value="NUDIX"/>
    <property type="match status" value="1"/>
</dbReference>
<dbReference type="PANTHER" id="PTHR12992:SF11">
    <property type="entry name" value="MITOCHONDRIAL COENZYME A DIPHOSPHATASE NUDT8"/>
    <property type="match status" value="1"/>
</dbReference>
<name>A0A2W7TXC9_9FLAO</name>
<dbReference type="OrthoDB" id="9802805at2"/>
<dbReference type="AlphaFoldDB" id="A0A2W7TXC9"/>